<dbReference type="AlphaFoldDB" id="A0A1G8JW92"/>
<reference evidence="2" key="1">
    <citation type="submission" date="2016-10" db="EMBL/GenBank/DDBJ databases">
        <authorList>
            <person name="Varghese N."/>
            <person name="Submissions S."/>
        </authorList>
    </citation>
    <scope>NUCLEOTIDE SEQUENCE [LARGE SCALE GENOMIC DNA]</scope>
    <source>
        <strain evidence="2">CGMCC 1.10783</strain>
    </source>
</reference>
<name>A0A1G8JW92_9MICC</name>
<evidence type="ECO:0000313" key="2">
    <source>
        <dbReference type="Proteomes" id="UP000182130"/>
    </source>
</evidence>
<dbReference type="RefSeq" id="WP_245679744.1">
    <property type="nucleotide sequence ID" value="NZ_FNEI01000002.1"/>
</dbReference>
<dbReference type="EMBL" id="FNEI01000002">
    <property type="protein sequence ID" value="SDI35522.1"/>
    <property type="molecule type" value="Genomic_DNA"/>
</dbReference>
<organism evidence="1 2">
    <name type="scientific">Arthrobacter cupressi</name>
    <dbReference type="NCBI Taxonomy" id="1045773"/>
    <lineage>
        <taxon>Bacteria</taxon>
        <taxon>Bacillati</taxon>
        <taxon>Actinomycetota</taxon>
        <taxon>Actinomycetes</taxon>
        <taxon>Micrococcales</taxon>
        <taxon>Micrococcaceae</taxon>
        <taxon>Arthrobacter</taxon>
    </lineage>
</organism>
<gene>
    <name evidence="1" type="ORF">SAMN05216555_10255</name>
</gene>
<proteinExistence type="predicted"/>
<evidence type="ECO:0000313" key="1">
    <source>
        <dbReference type="EMBL" id="SDI35522.1"/>
    </source>
</evidence>
<keyword evidence="2" id="KW-1185">Reference proteome</keyword>
<dbReference type="Proteomes" id="UP000182130">
    <property type="component" value="Unassembled WGS sequence"/>
</dbReference>
<dbReference type="STRING" id="1045773.SAMN05216555_10255"/>
<sequence length="172" mass="17618">MLSAALPLLGAQALAACTAAGTPQPSGSGSPAGGSHAPVAESFAKYDSVRADVVTALEKKLPGISWTVHSPATMGLRNDGTCVLVLTEMESDKDIVEASNGFRKVFAAADPVLEKHGFESFGGTDKVPGGWTVASTSDAAGAKLRVESKGTAYVRLHVPVDSPGCDPKEIPR</sequence>
<accession>A0A1G8JW92</accession>
<protein>
    <recommendedName>
        <fullName evidence="3">Lipoprotein</fullName>
    </recommendedName>
</protein>
<evidence type="ECO:0008006" key="3">
    <source>
        <dbReference type="Google" id="ProtNLM"/>
    </source>
</evidence>